<dbReference type="EMBL" id="BMXT01000001">
    <property type="protein sequence ID" value="GGY15028.1"/>
    <property type="molecule type" value="Genomic_DNA"/>
</dbReference>
<dbReference type="PANTHER" id="PTHR23135:SF18">
    <property type="entry name" value="CYANOPHYCIN SYNTHETASE"/>
    <property type="match status" value="1"/>
</dbReference>
<dbReference type="Pfam" id="PF02875">
    <property type="entry name" value="Mur_ligase_C"/>
    <property type="match status" value="1"/>
</dbReference>
<dbReference type="SUPFAM" id="SSF53623">
    <property type="entry name" value="MurD-like peptide ligases, catalytic domain"/>
    <property type="match status" value="1"/>
</dbReference>
<proteinExistence type="predicted"/>
<comment type="caution">
    <text evidence="3">The sequence shown here is derived from an EMBL/GenBank/DDBJ whole genome shotgun (WGS) entry which is preliminary data.</text>
</comment>
<dbReference type="InterPro" id="IPR036565">
    <property type="entry name" value="Mur-like_cat_sf"/>
</dbReference>
<evidence type="ECO:0000313" key="3">
    <source>
        <dbReference type="EMBL" id="GGY15028.1"/>
    </source>
</evidence>
<dbReference type="Pfam" id="PF08245">
    <property type="entry name" value="Mur_ligase_M"/>
    <property type="match status" value="1"/>
</dbReference>
<organism evidence="3 4">
    <name type="scientific">Rhodanobacter panaciterrae</name>
    <dbReference type="NCBI Taxonomy" id="490572"/>
    <lineage>
        <taxon>Bacteria</taxon>
        <taxon>Pseudomonadati</taxon>
        <taxon>Pseudomonadota</taxon>
        <taxon>Gammaproteobacteria</taxon>
        <taxon>Lysobacterales</taxon>
        <taxon>Rhodanobacteraceae</taxon>
        <taxon>Rhodanobacter</taxon>
    </lineage>
</organism>
<name>A0ABQ2ZJ11_9GAMM</name>
<evidence type="ECO:0000259" key="2">
    <source>
        <dbReference type="Pfam" id="PF08245"/>
    </source>
</evidence>
<keyword evidence="4" id="KW-1185">Reference proteome</keyword>
<dbReference type="Proteomes" id="UP000621898">
    <property type="component" value="Unassembled WGS sequence"/>
</dbReference>
<dbReference type="InterPro" id="IPR013221">
    <property type="entry name" value="Mur_ligase_cen"/>
</dbReference>
<dbReference type="PANTHER" id="PTHR23135">
    <property type="entry name" value="MUR LIGASE FAMILY MEMBER"/>
    <property type="match status" value="1"/>
</dbReference>
<dbReference type="SUPFAM" id="SSF53244">
    <property type="entry name" value="MurD-like peptide ligases, peptide-binding domain"/>
    <property type="match status" value="1"/>
</dbReference>
<feature type="domain" description="Mur ligase central" evidence="2">
    <location>
        <begin position="194"/>
        <end position="405"/>
    </location>
</feature>
<evidence type="ECO:0000259" key="1">
    <source>
        <dbReference type="Pfam" id="PF02875"/>
    </source>
</evidence>
<dbReference type="InterPro" id="IPR004101">
    <property type="entry name" value="Mur_ligase_C"/>
</dbReference>
<dbReference type="RefSeq" id="WP_229792691.1">
    <property type="nucleotide sequence ID" value="NZ_BMXT01000001.1"/>
</dbReference>
<dbReference type="InterPro" id="IPR036615">
    <property type="entry name" value="Mur_ligase_C_dom_sf"/>
</dbReference>
<gene>
    <name evidence="3" type="ORF">GCM10008098_02380</name>
</gene>
<feature type="domain" description="Mur ligase C-terminal" evidence="1">
    <location>
        <begin position="431"/>
        <end position="560"/>
    </location>
</feature>
<sequence length="592" mass="61863">MSILPAALPFDDSRRLTGSNLYFDGAGAVLETVGVAIDDALLAGWHARTQLACRALGWVDSLRVVRRHPDGAALAFEAPIDQLFSATEVNEWAWLATLASTHAVAADLHAPGHPAAWDEASALHTLRAFAAAERQPALPVLVQAAEARRLTVLIDDDVFSIGEGTGVRSWPLKELPAIDAVPWTALHDVPVALVTGSNGKTTTVRLLAAMAQAHGWHAGHSCTDGVFVDGSAIDSGDFSGPAGAREVLRQPQVEAAVLETARGGILRRGLAVQRANVAVVTNVSDDHFGEYGIHDLDGLAAVKLTVARVLGADGLLVLNADDAVLVRQAAALSAPLGWFALDDAHPLLRASREQAGSTCAVRDGHLHLFHQGIDHDLGVVAQMPLSFAGSAGYNIANIAAAALAAAALGIPAGTIADVLARFGSAHADNPGRLQHWRFGTLQVFVDYAHNPEGLRGLLGVATTSLGRGRLGLVLGQAGNREDADIRELAAVAASFHPQRVVLKDIEGFMRGRVAGEVAGILRDALVQNAVPVEAVVECLDELDAVCGLLAWARDGDVLVLPVHGVQARQAVVELLDGLQATGWSASSSLPSN</sequence>
<dbReference type="Gene3D" id="3.90.190.20">
    <property type="entry name" value="Mur ligase, C-terminal domain"/>
    <property type="match status" value="1"/>
</dbReference>
<protein>
    <recommendedName>
        <fullName evidence="5">Mur ligase</fullName>
    </recommendedName>
</protein>
<dbReference type="Gene3D" id="3.40.1190.10">
    <property type="entry name" value="Mur-like, catalytic domain"/>
    <property type="match status" value="1"/>
</dbReference>
<reference evidence="4" key="1">
    <citation type="journal article" date="2019" name="Int. J. Syst. Evol. Microbiol.">
        <title>The Global Catalogue of Microorganisms (GCM) 10K type strain sequencing project: providing services to taxonomists for standard genome sequencing and annotation.</title>
        <authorList>
            <consortium name="The Broad Institute Genomics Platform"/>
            <consortium name="The Broad Institute Genome Sequencing Center for Infectious Disease"/>
            <person name="Wu L."/>
            <person name="Ma J."/>
        </authorList>
    </citation>
    <scope>NUCLEOTIDE SEQUENCE [LARGE SCALE GENOMIC DNA]</scope>
    <source>
        <strain evidence="4">KCTC 22232</strain>
    </source>
</reference>
<evidence type="ECO:0000313" key="4">
    <source>
        <dbReference type="Proteomes" id="UP000621898"/>
    </source>
</evidence>
<accession>A0ABQ2ZJ11</accession>
<evidence type="ECO:0008006" key="5">
    <source>
        <dbReference type="Google" id="ProtNLM"/>
    </source>
</evidence>